<feature type="compositionally biased region" description="Polar residues" evidence="1">
    <location>
        <begin position="470"/>
        <end position="485"/>
    </location>
</feature>
<dbReference type="InterPro" id="IPR000719">
    <property type="entry name" value="Prot_kinase_dom"/>
</dbReference>
<organism evidence="3 4">
    <name type="scientific">Ceratopteris richardii</name>
    <name type="common">Triangle waterfern</name>
    <dbReference type="NCBI Taxonomy" id="49495"/>
    <lineage>
        <taxon>Eukaryota</taxon>
        <taxon>Viridiplantae</taxon>
        <taxon>Streptophyta</taxon>
        <taxon>Embryophyta</taxon>
        <taxon>Tracheophyta</taxon>
        <taxon>Polypodiopsida</taxon>
        <taxon>Polypodiidae</taxon>
        <taxon>Polypodiales</taxon>
        <taxon>Pteridineae</taxon>
        <taxon>Pteridaceae</taxon>
        <taxon>Parkerioideae</taxon>
        <taxon>Ceratopteris</taxon>
    </lineage>
</organism>
<dbReference type="EMBL" id="CM035432">
    <property type="protein sequence ID" value="KAH7295628.1"/>
    <property type="molecule type" value="Genomic_DNA"/>
</dbReference>
<dbReference type="Gene3D" id="1.10.510.10">
    <property type="entry name" value="Transferase(Phosphotransferase) domain 1"/>
    <property type="match status" value="1"/>
</dbReference>
<gene>
    <name evidence="3" type="ORF">KP509_27G058000</name>
</gene>
<name>A0A8T2RJ66_CERRI</name>
<comment type="caution">
    <text evidence="3">The sequence shown here is derived from an EMBL/GenBank/DDBJ whole genome shotgun (WGS) entry which is preliminary data.</text>
</comment>
<feature type="region of interest" description="Disordered" evidence="1">
    <location>
        <begin position="2023"/>
        <end position="2065"/>
    </location>
</feature>
<evidence type="ECO:0000313" key="3">
    <source>
        <dbReference type="EMBL" id="KAH7295628.1"/>
    </source>
</evidence>
<dbReference type="GO" id="GO:0004674">
    <property type="term" value="F:protein serine/threonine kinase activity"/>
    <property type="evidence" value="ECO:0007669"/>
    <property type="project" value="TreeGrafter"/>
</dbReference>
<evidence type="ECO:0000256" key="1">
    <source>
        <dbReference type="SAM" id="MobiDB-lite"/>
    </source>
</evidence>
<dbReference type="PANTHER" id="PTHR44167:SF30">
    <property type="entry name" value="PHOSPHORYLASE KINASE"/>
    <property type="match status" value="1"/>
</dbReference>
<dbReference type="Proteomes" id="UP000825935">
    <property type="component" value="Chromosome 27"/>
</dbReference>
<dbReference type="SUPFAM" id="SSF56112">
    <property type="entry name" value="Protein kinase-like (PK-like)"/>
    <property type="match status" value="1"/>
</dbReference>
<accession>A0A8T2RJ66</accession>
<evidence type="ECO:0000259" key="2">
    <source>
        <dbReference type="PROSITE" id="PS50011"/>
    </source>
</evidence>
<dbReference type="InterPro" id="IPR008271">
    <property type="entry name" value="Ser/Thr_kinase_AS"/>
</dbReference>
<dbReference type="InterPro" id="IPR011009">
    <property type="entry name" value="Kinase-like_dom_sf"/>
</dbReference>
<sequence length="2631" mass="296740">MKMPKIDPWSIPCNDDFAIAGLAHGLIFPQKGLFNSRFCKNKSRTDVNCARKGEETTPDFIKVLVGSKKALREWLRSAGPGSCSLWAEISDEDVNLSNPDTASRLFKGQLHMAYRLRSVTPLILPVFPGTYLILSPQVSQQEGSLVLHEEVNGNSACGKWHSLRQREKEKFLRSIGVNYLGDYFCVSYGHNDQGIVHGENWIRRWILGLPIVLYGQLTNMIAPGGSLWQFQQLVERIVYKPFFVDVDFELIDFRLWLEHHAYITVLEKSDFLIVLSSLQWAVVRFNFSEDDHMMITGDRCLNSLQQLWQEKRAISHGTTSKGTKNSAPILPDHIASLSNQARKWKLWHSLDQNNSSQGTSLLDVICSEGGFSESRFAGMLRQDFCFLGGVPSGGRFVGVHELQTCNLTGSSSLSSKEKCALSNLGSSSRTARKRGTHILLDILLGDLKRKDFISPVDRTSDSLNGRGFSTPVSGRSINHVNNRLTSRSEGMSSNGSSGALSENDKGENIKERDIMRKQQSLHSIVQNNRFASKGSLFSSQNNKHQSSWEPLDGIKYGVPSFCGTMHLKESEGLHFSKLFRIYCEGLDAFNERTDSNEVPHNVEATQMKLLDWVQGGFLEGLMEDVIYSSGKVFSNNEVILGVDDVANICLKISAVLPSDSSTRIVNALMGWLRDSSVHKDLFNCIFENSGLRPHNKWEESSNESYDRENTFRTLREQVERVHYSSKLLLSLVRGSAFVASSVAKHGGLAFLLDIYTCLVKLGMPEQVGVGCPVPEVECPRGGPILPGGVLEHKKTHVKVSSLSMNSQNGLNFERSVDSESSRSISYTYDASMKEEPCIQQRNECSFLVYQLLKKFSHTISFILLCGCRRRYEYLKAKFQSCNGHAYDAPDTSWEASNARFFCNSSFDSASTLRSPIMKLETSNQTKPKVPKLMLRTYAEVKKNIRDTSENFFLDRATQSVSRMLKAPEGLNYCRGMLLEAKINLLGAYIALLQHNSAAAVAAQKELISKLPTNMHTIISLFIVDMFNCLKSFPQTDGKRLQESIFEVMYQLDNLLTNSNIQAPFVGHISQSRFIHYCKYIPIMTDAKKMIMNERFLQETLDNLREVFLSVSQFLWKSTCVGSKERSTNTLSFQTWQNISTLICIIAEYHTYFTKRGFQCVFLNDVIGLFEHALGLFAELGEPSSWGVCQILAMQSFLHLIWAAFQALKAHESYASSSWTQYEEQLWAVLVNCKKNWNCMKSYLSWFIIESCHGCLKNVYDYWKFCSDIPEALAILLFSKPEFCFESPGFDCLRDAFDCLGFLITLFHRKLCAQSENMQEGISLFSPDDVAGSLDFLMNPVDGLIINTLKGPGFLGRVIQTERDINRHSLDCKILSEESISLLRSNHGLEVSPCILSSGKPSITSVSDLSSSVRALTEKSLTEMLIAQTKYAHKSRHCQTLNTVLNGPFNGTQFEVKANQRSSPMESSDCSFRSRIEYSQCLCHSCPSTLVAKSLSFRASMLIEQKSIDLLVQVFGLNLIPKFPLNVHQKAKSVVPQNPFLSKKYVSAFLSFHFLSFLQLYNWKTDIYRGKLSRQLSCTYPMPNNDVPLRLDAFSITENMSGNDFPLVPSEEETINSACRKHVEVLLSLSQHQTTDVSRQFKDLRVMEFLIHQISLEYELSHVATPKEAPHGLGSSDSLILVSENQNSVHCIMNKHGKEEKSEVADRLMISLRMKDIPLSCSTQSTDRKKAYQEETMKKMDSTTVTSIGNVFKCQKLNTRGSLCDISGTDPDFARSIHNSRVLNENPSLEQSFSCMPGNQRASSTCRTVPKSSHWKRPIYTKGDSSQADADMNCQSLSVEQQKRINFHVGIPSSVPHQVKLQSINRKSKKRYKSKDIPVGKKHALKLPVKLQRHCNKLNCNQYVGSSFLANEGRRKGTERLSCCRDPVAAPSKTHFNPKSSSDILDASTSTEGVTCNGTFVYSGRFCDLNEEVENELAREDAETCFEGNNSNQSISNVPNDATIEKLLASSRSEPALKQQNVLGTRRPLVPKLNLPKSARKSDEAEKSVGVSGLSRNVAKADEDHQTKELPDMSGLLGDTGHLPSGCQGVGLSYERERMRRRIYRDFRLHALILELFVSLMIAPEGNLETRYTDRFPMEGQKMNAPFYLLYHINHVANSKVRLLLMKRIKTFCPSVLRILKLVWRDLFDSSLYTNRKRIAHGAFAQIYTATFAQREGGDVHCRSVVLKTVDLPKGPHEPCKFFDVYSEVEILEKFTGDPRICQLLDYGVDIESFILVLKHYKCSLRYWRQHHCSHKNYSTDMMSEKPSQNFYAKLPLYLEIYSAVLQAVKVLQLHNVVHYDLKCDNVLLEPMENLSSEEEFWNPVVSSLTGMIKLPFKVCIADFGQSKASILKGGECTVRNRGTECVKSPEMLKLLCANNQDESVSYNPSKDESVGRAVDVWGLGCLLYELLTGEYLLYDEDWTRFFIRVTLPSEELITDEKAAKLSYYKPIIEFLRFVLVRDPLKRPNLDAVISRLEMLRMKLKGNENDQSKVRNDTRIQSIIDDVSCNVILEDASNDTAYFDNCVKLDEPRAEGAESSFRASVEDGSTAEHTIREASKHRESFHTQQSSSTWLKSSLSRLVCGACTNLGE</sequence>
<dbReference type="GO" id="GO:0005634">
    <property type="term" value="C:nucleus"/>
    <property type="evidence" value="ECO:0007669"/>
    <property type="project" value="TreeGrafter"/>
</dbReference>
<feature type="domain" description="Protein kinase" evidence="2">
    <location>
        <begin position="2192"/>
        <end position="2519"/>
    </location>
</feature>
<feature type="region of interest" description="Disordered" evidence="1">
    <location>
        <begin position="463"/>
        <end position="509"/>
    </location>
</feature>
<feature type="compositionally biased region" description="Low complexity" evidence="1">
    <location>
        <begin position="487"/>
        <end position="498"/>
    </location>
</feature>
<dbReference type="PROSITE" id="PS50011">
    <property type="entry name" value="PROTEIN_KINASE_DOM"/>
    <property type="match status" value="1"/>
</dbReference>
<dbReference type="EMBL" id="CM035432">
    <property type="protein sequence ID" value="KAH7295630.1"/>
    <property type="molecule type" value="Genomic_DNA"/>
</dbReference>
<proteinExistence type="predicted"/>
<dbReference type="GO" id="GO:0005524">
    <property type="term" value="F:ATP binding"/>
    <property type="evidence" value="ECO:0007669"/>
    <property type="project" value="InterPro"/>
</dbReference>
<dbReference type="SMART" id="SM00220">
    <property type="entry name" value="S_TKc"/>
    <property type="match status" value="1"/>
</dbReference>
<dbReference type="Pfam" id="PF00069">
    <property type="entry name" value="Pkinase"/>
    <property type="match status" value="1"/>
</dbReference>
<dbReference type="OMA" id="NCINIAQ"/>
<reference evidence="3 4" key="1">
    <citation type="submission" date="2021-08" db="EMBL/GenBank/DDBJ databases">
        <title>WGS assembly of Ceratopteris richardii.</title>
        <authorList>
            <person name="Marchant D.B."/>
            <person name="Chen G."/>
            <person name="Jenkins J."/>
            <person name="Shu S."/>
            <person name="Leebens-Mack J."/>
            <person name="Grimwood J."/>
            <person name="Schmutz J."/>
            <person name="Soltis P."/>
            <person name="Soltis D."/>
            <person name="Chen Z.-H."/>
        </authorList>
    </citation>
    <scope>NUCLEOTIDE SEQUENCE [LARGE SCALE GENOMIC DNA]</scope>
    <source>
        <strain evidence="3">Whitten #5841</strain>
        <tissue evidence="3">Leaf</tissue>
    </source>
</reference>
<keyword evidence="4" id="KW-1185">Reference proteome</keyword>
<protein>
    <recommendedName>
        <fullName evidence="2">Protein kinase domain-containing protein</fullName>
    </recommendedName>
</protein>
<dbReference type="GO" id="GO:0044773">
    <property type="term" value="P:mitotic DNA damage checkpoint signaling"/>
    <property type="evidence" value="ECO:0007669"/>
    <property type="project" value="TreeGrafter"/>
</dbReference>
<dbReference type="PANTHER" id="PTHR44167">
    <property type="entry name" value="OVARIAN-SPECIFIC SERINE/THREONINE-PROTEIN KINASE LOK-RELATED"/>
    <property type="match status" value="1"/>
</dbReference>
<dbReference type="PROSITE" id="PS00108">
    <property type="entry name" value="PROTEIN_KINASE_ST"/>
    <property type="match status" value="1"/>
</dbReference>
<dbReference type="OrthoDB" id="568369at2759"/>
<evidence type="ECO:0000313" key="4">
    <source>
        <dbReference type="Proteomes" id="UP000825935"/>
    </source>
</evidence>